<dbReference type="AlphaFoldDB" id="A0A2T6KCX8"/>
<dbReference type="Proteomes" id="UP000244523">
    <property type="component" value="Unassembled WGS sequence"/>
</dbReference>
<evidence type="ECO:0000256" key="1">
    <source>
        <dbReference type="SAM" id="Phobius"/>
    </source>
</evidence>
<sequence length="175" mass="19577">MDWNDAIFQVISLHTFSNVWYWLAVAVTWSTASHWIIGVPFDMIHRARRNGDQATADLEAIVAINVRRLIAIADVAGLWLMGFAAFVLSVLAMAGFYYGFELAQGFFCIALPLTVVVILNIRLSMSFARSQPTGDDLVHALLGLRFWIQTIAMVSIFATAMYGMYHNLSLPLGFR</sequence>
<proteinExistence type="predicted"/>
<reference evidence="2 3" key="1">
    <citation type="submission" date="2018-04" db="EMBL/GenBank/DDBJ databases">
        <title>Genomic Encyclopedia of Archaeal and Bacterial Type Strains, Phase II (KMG-II): from individual species to whole genera.</title>
        <authorList>
            <person name="Goeker M."/>
        </authorList>
    </citation>
    <scope>NUCLEOTIDE SEQUENCE [LARGE SCALE GENOMIC DNA]</scope>
    <source>
        <strain evidence="2 3">DSM 29955</strain>
    </source>
</reference>
<protein>
    <recommendedName>
        <fullName evidence="4">Component of SufBCD complex</fullName>
    </recommendedName>
</protein>
<accession>A0A2T6KCX8</accession>
<organism evidence="2 3">
    <name type="scientific">Yoonia sediminilitoris</name>
    <dbReference type="NCBI Taxonomy" id="1286148"/>
    <lineage>
        <taxon>Bacteria</taxon>
        <taxon>Pseudomonadati</taxon>
        <taxon>Pseudomonadota</taxon>
        <taxon>Alphaproteobacteria</taxon>
        <taxon>Rhodobacterales</taxon>
        <taxon>Paracoccaceae</taxon>
        <taxon>Yoonia</taxon>
    </lineage>
</organism>
<keyword evidence="1" id="KW-0812">Transmembrane</keyword>
<name>A0A2T6KCX8_9RHOB</name>
<comment type="caution">
    <text evidence="2">The sequence shown here is derived from an EMBL/GenBank/DDBJ whole genome shotgun (WGS) entry which is preliminary data.</text>
</comment>
<keyword evidence="1" id="KW-0472">Membrane</keyword>
<keyword evidence="3" id="KW-1185">Reference proteome</keyword>
<evidence type="ECO:0000313" key="3">
    <source>
        <dbReference type="Proteomes" id="UP000244523"/>
    </source>
</evidence>
<feature type="transmembrane region" description="Helical" evidence="1">
    <location>
        <begin position="104"/>
        <end position="123"/>
    </location>
</feature>
<feature type="transmembrane region" description="Helical" evidence="1">
    <location>
        <begin position="20"/>
        <end position="41"/>
    </location>
</feature>
<feature type="transmembrane region" description="Helical" evidence="1">
    <location>
        <begin position="144"/>
        <end position="165"/>
    </location>
</feature>
<dbReference type="EMBL" id="QBUD01000009">
    <property type="protein sequence ID" value="PUB12813.1"/>
    <property type="molecule type" value="Genomic_DNA"/>
</dbReference>
<feature type="transmembrane region" description="Helical" evidence="1">
    <location>
        <begin position="77"/>
        <end position="98"/>
    </location>
</feature>
<gene>
    <name evidence="2" type="ORF">C8N45_109124</name>
</gene>
<evidence type="ECO:0000313" key="2">
    <source>
        <dbReference type="EMBL" id="PUB12813.1"/>
    </source>
</evidence>
<dbReference type="OrthoDB" id="7847071at2"/>
<keyword evidence="1" id="KW-1133">Transmembrane helix</keyword>
<evidence type="ECO:0008006" key="4">
    <source>
        <dbReference type="Google" id="ProtNLM"/>
    </source>
</evidence>
<dbReference type="RefSeq" id="WP_108387248.1">
    <property type="nucleotide sequence ID" value="NZ_QBUD01000009.1"/>
</dbReference>